<keyword evidence="6 16" id="KW-0285">Flavoprotein</keyword>
<dbReference type="InterPro" id="IPR023753">
    <property type="entry name" value="FAD/NAD-binding_dom"/>
</dbReference>
<feature type="binding site" evidence="17">
    <location>
        <position position="718"/>
    </location>
    <ligand>
        <name>[4Fe-4S] cluster</name>
        <dbReference type="ChEBI" id="CHEBI:49883"/>
    </ligand>
</feature>
<dbReference type="SUPFAM" id="SSF56014">
    <property type="entry name" value="Nitrite and sulphite reductase 4Fe-4S domain-like"/>
    <property type="match status" value="1"/>
</dbReference>
<dbReference type="InterPro" id="IPR005117">
    <property type="entry name" value="NiRdtase/SiRdtase_haem-b_fer"/>
</dbReference>
<comment type="similarity">
    <text evidence="3">Belongs to the nitrite and sulfite reductase 4Fe-4S domain family.</text>
</comment>
<evidence type="ECO:0000256" key="17">
    <source>
        <dbReference type="PIRSR" id="PIRSR037149-1"/>
    </source>
</evidence>
<dbReference type="InterPro" id="IPR006066">
    <property type="entry name" value="NO2/SO3_Rdtase_FeS/sirohaem_BS"/>
</dbReference>
<dbReference type="InterPro" id="IPR045854">
    <property type="entry name" value="NO2/SO3_Rdtase_4Fe4S_sf"/>
</dbReference>
<dbReference type="FunFam" id="3.50.50.60:FF:000033">
    <property type="entry name" value="Nitrite reductase [NAD(P)H], large subunit"/>
    <property type="match status" value="1"/>
</dbReference>
<evidence type="ECO:0000256" key="3">
    <source>
        <dbReference type="ARBA" id="ARBA00010429"/>
    </source>
</evidence>
<dbReference type="InterPro" id="IPR007419">
    <property type="entry name" value="BFD-like_2Fe2S-bd_dom"/>
</dbReference>
<feature type="domain" description="NADH-rubredoxin oxidoreductase C-terminal" evidence="22">
    <location>
        <begin position="360"/>
        <end position="425"/>
    </location>
</feature>
<comment type="cofactor">
    <cofactor evidence="1 16">
        <name>FAD</name>
        <dbReference type="ChEBI" id="CHEBI:57692"/>
    </cofactor>
</comment>
<keyword evidence="13 16" id="KW-0534">Nitrate assimilation</keyword>
<dbReference type="GO" id="GO:0015980">
    <property type="term" value="P:energy derivation by oxidation of organic compounds"/>
    <property type="evidence" value="ECO:0007669"/>
    <property type="project" value="UniProtKB-ARBA"/>
</dbReference>
<dbReference type="InterPro" id="IPR012744">
    <property type="entry name" value="Nitri_red_NirB"/>
</dbReference>
<evidence type="ECO:0000256" key="9">
    <source>
        <dbReference type="ARBA" id="ARBA00022827"/>
    </source>
</evidence>
<keyword evidence="12 17" id="KW-0411">Iron-sulfur</keyword>
<dbReference type="Pfam" id="PF03460">
    <property type="entry name" value="NIR_SIR_ferr"/>
    <property type="match status" value="1"/>
</dbReference>
<evidence type="ECO:0000256" key="14">
    <source>
        <dbReference type="ARBA" id="ARBA00034078"/>
    </source>
</evidence>
<dbReference type="GO" id="GO:0051539">
    <property type="term" value="F:4 iron, 4 sulfur cluster binding"/>
    <property type="evidence" value="ECO:0007669"/>
    <property type="project" value="UniProtKB-KW"/>
</dbReference>
<feature type="binding site" evidence="17">
    <location>
        <position position="722"/>
    </location>
    <ligand>
        <name>[4Fe-4S] cluster</name>
        <dbReference type="ChEBI" id="CHEBI:49883"/>
    </ligand>
</feature>
<dbReference type="GO" id="GO:0046872">
    <property type="term" value="F:metal ion binding"/>
    <property type="evidence" value="ECO:0007669"/>
    <property type="project" value="UniProtKB-KW"/>
</dbReference>
<evidence type="ECO:0000259" key="19">
    <source>
        <dbReference type="Pfam" id="PF03460"/>
    </source>
</evidence>
<dbReference type="Pfam" id="PF07992">
    <property type="entry name" value="Pyr_redox_2"/>
    <property type="match status" value="1"/>
</dbReference>
<evidence type="ECO:0000259" key="18">
    <source>
        <dbReference type="Pfam" id="PF01077"/>
    </source>
</evidence>
<evidence type="ECO:0000256" key="12">
    <source>
        <dbReference type="ARBA" id="ARBA00023014"/>
    </source>
</evidence>
<dbReference type="GO" id="GO:0042128">
    <property type="term" value="P:nitrate assimilation"/>
    <property type="evidence" value="ECO:0007669"/>
    <property type="project" value="UniProtKB-UniRule"/>
</dbReference>
<feature type="domain" description="BFD-like [2Fe-2S]-binding" evidence="20">
    <location>
        <begin position="461"/>
        <end position="507"/>
    </location>
</feature>
<keyword evidence="7" id="KW-0001">2Fe-2S</keyword>
<dbReference type="Pfam" id="PF01077">
    <property type="entry name" value="NIR_SIR"/>
    <property type="match status" value="1"/>
</dbReference>
<comment type="caution">
    <text evidence="23">The sequence shown here is derived from an EMBL/GenBank/DDBJ whole genome shotgun (WGS) entry which is preliminary data.</text>
</comment>
<dbReference type="PIRSF" id="PIRSF037149">
    <property type="entry name" value="NirB"/>
    <property type="match status" value="1"/>
</dbReference>
<dbReference type="PRINTS" id="PR00411">
    <property type="entry name" value="PNDRDTASEI"/>
</dbReference>
<dbReference type="NCBIfam" id="TIGR02374">
    <property type="entry name" value="nitri_red_nirB"/>
    <property type="match status" value="1"/>
</dbReference>
<keyword evidence="10 23" id="KW-0560">Oxidoreductase</keyword>
<feature type="domain" description="Nitrite/sulphite reductase 4Fe-4S" evidence="18">
    <location>
        <begin position="669"/>
        <end position="793"/>
    </location>
</feature>
<dbReference type="GO" id="GO:0051537">
    <property type="term" value="F:2 iron, 2 sulfur cluster binding"/>
    <property type="evidence" value="ECO:0007669"/>
    <property type="project" value="UniProtKB-KW"/>
</dbReference>
<name>U4T9I3_9GAMM</name>
<keyword evidence="8 17" id="KW-0479">Metal-binding</keyword>
<keyword evidence="5 17" id="KW-0349">Heme</keyword>
<comment type="cofactor">
    <cofactor evidence="14">
        <name>[2Fe-2S] cluster</name>
        <dbReference type="ChEBI" id="CHEBI:190135"/>
    </cofactor>
</comment>
<dbReference type="AlphaFoldDB" id="U4T9I3"/>
<feature type="binding site" description="axial binding residue" evidence="17">
    <location>
        <position position="722"/>
    </location>
    <ligand>
        <name>siroheme</name>
        <dbReference type="ChEBI" id="CHEBI:60052"/>
    </ligand>
    <ligandPart>
        <name>Fe</name>
        <dbReference type="ChEBI" id="CHEBI:18248"/>
    </ligandPart>
</feature>
<keyword evidence="9 16" id="KW-0274">FAD</keyword>
<dbReference type="Proteomes" id="UP000016761">
    <property type="component" value="Unassembled WGS sequence"/>
</dbReference>
<dbReference type="UniPathway" id="UPA00653"/>
<dbReference type="FunFam" id="1.10.10.1100:FF:000002">
    <property type="entry name" value="Nitrite reductase large subunit"/>
    <property type="match status" value="1"/>
</dbReference>
<sequence>MSFISYIEDSRMSSTTIRAENTVIKSKGNLVVIGNGMVGHHFVERAIEQGLHEQFEIHVFAEEDRPAYDRVYLSSYFEHKDASKLNLVDLTTYESSQINLHLNQRIVDIDSTNRSITTESGEQIEYSELVLATGSYPFVPPIPGREHPHCHVYRTIADLDEILAIAELPTVKKGVVVGGGLLGLEAAKALVTLGLDTYVVEFAPQLMGVQLDAAGGEILKRKIEALGVKVLTGKNTQEIFSTSDSTDPDSADSNVNYLTMQFTDGTSLDTDMIVFSAGIRPQDNIIKNNPECGIEIGARGGILINEQCRTNADHVYAVGECAVWDNKVFGLVAPGYNMASICAAQIAGDNEQTFTGADMSTKLKLMGVDVGSIGDAHGTTEGGLSYLYQNPAEGIYKKLVTTADNKRLLGAVLVGDTEDYNNLLQLYLNDIDLPAHPESLILPNVEKPVMGIANLPDTATICSCYNVSKGAICSAVENGAYSIADVKAVTSAGTGCGGCAPMVKDTLSHQLTTLGFEVNNDLCEHFAYSRQDLYSLIRVHGIRTFDELLTEHGRGHGCEICKPTVASILASCWNDYVLKPELTPLQDSNDYYLGNIQKDGTYSVVPRVPGGEITADKLIVLGQVAKEFNLYTKITGGQRVDLFGARMEQLPDIWTQLVQAGFETGHAYGKSLRTVKSCVGNDWCRYGVDDSMGLALRLEDRYKGVRSPHKIKMGVSGCMRECAEAQSKDFGMIATENGWNLFVCGNGGITPRHGELFATDLDTETLVRYIDRIIMFYIKTADKLQRTSKWRESLEGGLEYLQAVIIEDSLGIAEELEAQMQLLIENYVCEWAETINDTEKLKRFRHFVNSEQGDDNVVFVTERDQIRPATEAEKSEIKLVELA</sequence>
<dbReference type="InterPro" id="IPR041575">
    <property type="entry name" value="Rubredoxin_C"/>
</dbReference>
<protein>
    <submittedName>
        <fullName evidence="23">Nitrite reductase [NAD(P)H] large subunit</fullName>
        <ecNumber evidence="23">1.7.1.4</ecNumber>
    </submittedName>
</protein>
<dbReference type="PANTHER" id="PTHR43809">
    <property type="entry name" value="NITRITE REDUCTASE (NADH) LARGE SUBUNIT"/>
    <property type="match status" value="1"/>
</dbReference>
<dbReference type="GO" id="GO:0020037">
    <property type="term" value="F:heme binding"/>
    <property type="evidence" value="ECO:0007669"/>
    <property type="project" value="InterPro"/>
</dbReference>
<dbReference type="NCBIfam" id="NF011565">
    <property type="entry name" value="PRK14989.1"/>
    <property type="match status" value="1"/>
</dbReference>
<evidence type="ECO:0000256" key="8">
    <source>
        <dbReference type="ARBA" id="ARBA00022723"/>
    </source>
</evidence>
<dbReference type="InterPro" id="IPR041854">
    <property type="entry name" value="BFD-like_2Fe2S-bd_dom_sf"/>
</dbReference>
<dbReference type="Gene3D" id="3.50.50.60">
    <property type="entry name" value="FAD/NAD(P)-binding domain"/>
    <property type="match status" value="2"/>
</dbReference>
<evidence type="ECO:0000313" key="23">
    <source>
        <dbReference type="EMBL" id="ERL55143.1"/>
    </source>
</evidence>
<evidence type="ECO:0000259" key="21">
    <source>
        <dbReference type="Pfam" id="PF07992"/>
    </source>
</evidence>
<dbReference type="EC" id="1.7.1.4" evidence="23"/>
<dbReference type="InterPro" id="IPR052034">
    <property type="entry name" value="NasD-like"/>
</dbReference>
<evidence type="ECO:0000256" key="10">
    <source>
        <dbReference type="ARBA" id="ARBA00023002"/>
    </source>
</evidence>
<dbReference type="Pfam" id="PF18267">
    <property type="entry name" value="Rubredoxin_C"/>
    <property type="match status" value="1"/>
</dbReference>
<dbReference type="CDD" id="cd19944">
    <property type="entry name" value="NirB_Fer2_BFD-like_2"/>
    <property type="match status" value="1"/>
</dbReference>
<dbReference type="GO" id="GO:0050661">
    <property type="term" value="F:NADP binding"/>
    <property type="evidence" value="ECO:0007669"/>
    <property type="project" value="UniProtKB-UniRule"/>
</dbReference>
<feature type="domain" description="Nitrite/Sulfite reductase ferredoxin-like" evidence="19">
    <location>
        <begin position="597"/>
        <end position="658"/>
    </location>
</feature>
<evidence type="ECO:0000256" key="15">
    <source>
        <dbReference type="ARBA" id="ARBA00064211"/>
    </source>
</evidence>
<evidence type="ECO:0000256" key="13">
    <source>
        <dbReference type="ARBA" id="ARBA00023063"/>
    </source>
</evidence>
<dbReference type="PRINTS" id="PR00368">
    <property type="entry name" value="FADPNR"/>
</dbReference>
<dbReference type="CDD" id="cd19943">
    <property type="entry name" value="NirB_Fer2_BFD-like_1"/>
    <property type="match status" value="1"/>
</dbReference>
<gene>
    <name evidence="23" type="ORF">M917_1876</name>
</gene>
<evidence type="ECO:0000256" key="16">
    <source>
        <dbReference type="PIRNR" id="PIRNR037149"/>
    </source>
</evidence>
<accession>U4T9I3</accession>
<dbReference type="Pfam" id="PF04324">
    <property type="entry name" value="Fer2_BFD"/>
    <property type="match status" value="1"/>
</dbReference>
<dbReference type="SUPFAM" id="SSF55124">
    <property type="entry name" value="Nitrite/Sulfite reductase N-terminal domain-like"/>
    <property type="match status" value="1"/>
</dbReference>
<feature type="binding site" evidence="17">
    <location>
        <position position="678"/>
    </location>
    <ligand>
        <name>[4Fe-4S] cluster</name>
        <dbReference type="ChEBI" id="CHEBI:49883"/>
    </ligand>
</feature>
<keyword evidence="4 17" id="KW-0004">4Fe-4S</keyword>
<evidence type="ECO:0000256" key="2">
    <source>
        <dbReference type="ARBA" id="ARBA00005096"/>
    </source>
</evidence>
<evidence type="ECO:0000256" key="7">
    <source>
        <dbReference type="ARBA" id="ARBA00022714"/>
    </source>
</evidence>
<organism evidence="23 24">
    <name type="scientific">Psychrobacter aquaticus CMS 56</name>
    <dbReference type="NCBI Taxonomy" id="1354303"/>
    <lineage>
        <taxon>Bacteria</taxon>
        <taxon>Pseudomonadati</taxon>
        <taxon>Pseudomonadota</taxon>
        <taxon>Gammaproteobacteria</taxon>
        <taxon>Moraxellales</taxon>
        <taxon>Moraxellaceae</taxon>
        <taxon>Psychrobacter</taxon>
    </lineage>
</organism>
<evidence type="ECO:0000259" key="22">
    <source>
        <dbReference type="Pfam" id="PF18267"/>
    </source>
</evidence>
<comment type="cofactor">
    <cofactor evidence="17">
        <name>siroheme</name>
        <dbReference type="ChEBI" id="CHEBI:60052"/>
    </cofactor>
    <text evidence="17">Binds 1 siroheme per subunit.</text>
</comment>
<proteinExistence type="inferred from homology"/>
<evidence type="ECO:0000259" key="20">
    <source>
        <dbReference type="Pfam" id="PF04324"/>
    </source>
</evidence>
<dbReference type="InterPro" id="IPR006067">
    <property type="entry name" value="NO2/SO3_Rdtase_4Fe4S_dom"/>
</dbReference>
<dbReference type="InterPro" id="IPR016156">
    <property type="entry name" value="FAD/NAD-linked_Rdtase_dimer_sf"/>
</dbReference>
<dbReference type="Gene3D" id="3.30.413.10">
    <property type="entry name" value="Sulfite Reductase Hemoprotein, domain 1"/>
    <property type="match status" value="1"/>
</dbReference>
<dbReference type="SUPFAM" id="SSF51905">
    <property type="entry name" value="FAD/NAD(P)-binding domain"/>
    <property type="match status" value="2"/>
</dbReference>
<dbReference type="PRINTS" id="PR00397">
    <property type="entry name" value="SIROHAEM"/>
</dbReference>
<dbReference type="PATRIC" id="fig|1354303.4.peg.1841"/>
<keyword evidence="11 17" id="KW-0408">Iron</keyword>
<dbReference type="FunFam" id="3.30.390.30:FF:000006">
    <property type="entry name" value="Nitrite reductase large subunit"/>
    <property type="match status" value="1"/>
</dbReference>
<comment type="cofactor">
    <cofactor evidence="17">
        <name>[4Fe-4S] cluster</name>
        <dbReference type="ChEBI" id="CHEBI:49883"/>
    </cofactor>
    <text evidence="17">Binds 1 [4Fe-4S] cluster per subunit.</text>
</comment>
<comment type="pathway">
    <text evidence="2">Nitrogen metabolism; nitrate reduction (assimilation).</text>
</comment>
<evidence type="ECO:0000313" key="24">
    <source>
        <dbReference type="Proteomes" id="UP000016761"/>
    </source>
</evidence>
<dbReference type="PANTHER" id="PTHR43809:SF1">
    <property type="entry name" value="NITRITE REDUCTASE (NADH) LARGE SUBUNIT"/>
    <property type="match status" value="1"/>
</dbReference>
<dbReference type="PROSITE" id="PS00365">
    <property type="entry name" value="NIR_SIR"/>
    <property type="match status" value="1"/>
</dbReference>
<dbReference type="STRING" id="1354303.M917_1876"/>
<feature type="binding site" evidence="17">
    <location>
        <position position="684"/>
    </location>
    <ligand>
        <name>[4Fe-4S] cluster</name>
        <dbReference type="ChEBI" id="CHEBI:49883"/>
    </ligand>
</feature>
<evidence type="ECO:0000256" key="6">
    <source>
        <dbReference type="ARBA" id="ARBA00022630"/>
    </source>
</evidence>
<keyword evidence="24" id="KW-1185">Reference proteome</keyword>
<evidence type="ECO:0000256" key="4">
    <source>
        <dbReference type="ARBA" id="ARBA00022485"/>
    </source>
</evidence>
<comment type="subunit">
    <text evidence="15">Homodimer which associates with NirD.</text>
</comment>
<dbReference type="GO" id="GO:0008942">
    <property type="term" value="F:nitrite reductase [NAD(P)H] activity"/>
    <property type="evidence" value="ECO:0007669"/>
    <property type="project" value="UniProtKB-EC"/>
</dbReference>
<evidence type="ECO:0000256" key="5">
    <source>
        <dbReference type="ARBA" id="ARBA00022617"/>
    </source>
</evidence>
<feature type="domain" description="FAD/NAD(P)-binding" evidence="21">
    <location>
        <begin position="29"/>
        <end position="326"/>
    </location>
</feature>
<dbReference type="EMBL" id="AUSW01000033">
    <property type="protein sequence ID" value="ERL55143.1"/>
    <property type="molecule type" value="Genomic_DNA"/>
</dbReference>
<dbReference type="InterPro" id="IPR017121">
    <property type="entry name" value="Nitrite_Rdtase_lsu"/>
</dbReference>
<dbReference type="eggNOG" id="COG1251">
    <property type="taxonomic scope" value="Bacteria"/>
</dbReference>
<dbReference type="Gene3D" id="1.10.10.1100">
    <property type="entry name" value="BFD-like [2Fe-2S]-binding domain"/>
    <property type="match status" value="1"/>
</dbReference>
<dbReference type="FunFam" id="3.30.413.10:FF:000007">
    <property type="entry name" value="Nitrite reductase [NAD(P)H] large subunit"/>
    <property type="match status" value="1"/>
</dbReference>
<dbReference type="Gene3D" id="3.30.390.30">
    <property type="match status" value="1"/>
</dbReference>
<evidence type="ECO:0000256" key="1">
    <source>
        <dbReference type="ARBA" id="ARBA00001974"/>
    </source>
</evidence>
<dbReference type="InterPro" id="IPR036136">
    <property type="entry name" value="Nit/Sulf_reduc_fer-like_dom_sf"/>
</dbReference>
<dbReference type="InterPro" id="IPR036188">
    <property type="entry name" value="FAD/NAD-bd_sf"/>
</dbReference>
<dbReference type="GO" id="GO:0050660">
    <property type="term" value="F:flavin adenine dinucleotide binding"/>
    <property type="evidence" value="ECO:0007669"/>
    <property type="project" value="UniProtKB-UniRule"/>
</dbReference>
<reference evidence="23 24" key="1">
    <citation type="journal article" date="2013" name="Genome Announc.">
        <title>Draft Genome Sequence of Psychrobacter aquaticus Strain CMS 56T, Isolated from a Cyanobacterial Mat Sample Collected from Water Bodies in the McMurdo Dry Valley Region of Antarctica.</title>
        <authorList>
            <person name="Reddy G.S."/>
            <person name="Ara S."/>
            <person name="Singh A."/>
            <person name="Kumar Pinnaka A."/>
            <person name="Shivaji S."/>
        </authorList>
    </citation>
    <scope>NUCLEOTIDE SEQUENCE [LARGE SCALE GENOMIC DNA]</scope>
    <source>
        <strain evidence="23 24">CMS 56</strain>
    </source>
</reference>
<evidence type="ECO:0000256" key="11">
    <source>
        <dbReference type="ARBA" id="ARBA00023004"/>
    </source>
</evidence>